<evidence type="ECO:0000313" key="12">
    <source>
        <dbReference type="EMBL" id="MDY7231375.1"/>
    </source>
</evidence>
<dbReference type="Gene3D" id="3.30.565.10">
    <property type="entry name" value="Histidine kinase-like ATPase, C-terminal domain"/>
    <property type="match status" value="1"/>
</dbReference>
<dbReference type="CDD" id="cd00082">
    <property type="entry name" value="HisKA"/>
    <property type="match status" value="1"/>
</dbReference>
<evidence type="ECO:0000256" key="4">
    <source>
        <dbReference type="ARBA" id="ARBA00022679"/>
    </source>
</evidence>
<dbReference type="InterPro" id="IPR050351">
    <property type="entry name" value="BphY/WalK/GraS-like"/>
</dbReference>
<dbReference type="InterPro" id="IPR036890">
    <property type="entry name" value="HATPase_C_sf"/>
</dbReference>
<dbReference type="EC" id="2.7.13.3" evidence="2"/>
<proteinExistence type="predicted"/>
<evidence type="ECO:0000256" key="6">
    <source>
        <dbReference type="ARBA" id="ARBA00022777"/>
    </source>
</evidence>
<keyword evidence="4" id="KW-0808">Transferase</keyword>
<dbReference type="SUPFAM" id="SSF47384">
    <property type="entry name" value="Homodimeric domain of signal transducing histidine kinase"/>
    <property type="match status" value="1"/>
</dbReference>
<dbReference type="PROSITE" id="PS50109">
    <property type="entry name" value="HIS_KIN"/>
    <property type="match status" value="1"/>
</dbReference>
<evidence type="ECO:0000256" key="8">
    <source>
        <dbReference type="ARBA" id="ARBA00023012"/>
    </source>
</evidence>
<dbReference type="PANTHER" id="PTHR42878">
    <property type="entry name" value="TWO-COMPONENT HISTIDINE KINASE"/>
    <property type="match status" value="1"/>
</dbReference>
<keyword evidence="10" id="KW-1133">Transmembrane helix</keyword>
<keyword evidence="13" id="KW-1185">Reference proteome</keyword>
<feature type="domain" description="Histidine kinase" evidence="11">
    <location>
        <begin position="219"/>
        <end position="435"/>
    </location>
</feature>
<keyword evidence="10" id="KW-0812">Transmembrane</keyword>
<organism evidence="12 13">
    <name type="scientific">Hyalangium rubrum</name>
    <dbReference type="NCBI Taxonomy" id="3103134"/>
    <lineage>
        <taxon>Bacteria</taxon>
        <taxon>Pseudomonadati</taxon>
        <taxon>Myxococcota</taxon>
        <taxon>Myxococcia</taxon>
        <taxon>Myxococcales</taxon>
        <taxon>Cystobacterineae</taxon>
        <taxon>Archangiaceae</taxon>
        <taxon>Hyalangium</taxon>
    </lineage>
</organism>
<keyword evidence="3" id="KW-0597">Phosphoprotein</keyword>
<dbReference type="EMBL" id="JAXIVS010000014">
    <property type="protein sequence ID" value="MDY7231375.1"/>
    <property type="molecule type" value="Genomic_DNA"/>
</dbReference>
<comment type="catalytic activity">
    <reaction evidence="1">
        <text>ATP + protein L-histidine = ADP + protein N-phospho-L-histidine.</text>
        <dbReference type="EC" id="2.7.13.3"/>
    </reaction>
</comment>
<evidence type="ECO:0000259" key="11">
    <source>
        <dbReference type="PROSITE" id="PS50109"/>
    </source>
</evidence>
<dbReference type="InterPro" id="IPR005467">
    <property type="entry name" value="His_kinase_dom"/>
</dbReference>
<dbReference type="SMART" id="SM00388">
    <property type="entry name" value="HisKA"/>
    <property type="match status" value="1"/>
</dbReference>
<feature type="coiled-coil region" evidence="9">
    <location>
        <begin position="80"/>
        <end position="165"/>
    </location>
</feature>
<evidence type="ECO:0000256" key="9">
    <source>
        <dbReference type="SAM" id="Coils"/>
    </source>
</evidence>
<keyword evidence="9" id="KW-0175">Coiled coil</keyword>
<evidence type="ECO:0000256" key="1">
    <source>
        <dbReference type="ARBA" id="ARBA00000085"/>
    </source>
</evidence>
<dbReference type="Gene3D" id="1.10.287.130">
    <property type="match status" value="1"/>
</dbReference>
<keyword evidence="7 12" id="KW-0067">ATP-binding</keyword>
<sequence>MRHLLAGLAALSLLVILVGGLSAFLLRYTVDRKDEVIAQYSEDLILLEGFVSTHERAARKARSFLLTGSERFLRDRPQTQEKQTRQLEVLESRARTEEERQLLASVEETEAALRQKLDELIERRKQGLDTAEVGRHLELEVQPDRDELDATLATLKRTKEHQLEEAQRTAAKTASRSFTLLAVAVGGSIVLSGALAFMLLRSWKRLLEAAAFQQRVISIVGHDVRSPLAAILASTSHALRRPGLEGWTVNMLTRVLRSARRIEVLTKLLMDFSQTRLTQGLNLAHEPADLHQVCEQIAHEVGALWVDRELVLEKQGDGQGDFDTQRMRQALANLMDNALRHGTPGTRVKVVSRGTNPSVLEVHIHNEGPPIDPKLLPHIFEPFRHGKPAQEVVRESLGMGLYIVSEVVKAHGGRVDVESSRERGTTFTLRLPRVPVSPEQAPRA</sequence>
<dbReference type="InterPro" id="IPR003594">
    <property type="entry name" value="HATPase_dom"/>
</dbReference>
<evidence type="ECO:0000256" key="2">
    <source>
        <dbReference type="ARBA" id="ARBA00012438"/>
    </source>
</evidence>
<dbReference type="InterPro" id="IPR004358">
    <property type="entry name" value="Sig_transdc_His_kin-like_C"/>
</dbReference>
<dbReference type="SUPFAM" id="SSF55874">
    <property type="entry name" value="ATPase domain of HSP90 chaperone/DNA topoisomerase II/histidine kinase"/>
    <property type="match status" value="1"/>
</dbReference>
<dbReference type="PRINTS" id="PR00344">
    <property type="entry name" value="BCTRLSENSOR"/>
</dbReference>
<gene>
    <name evidence="12" type="ORF">SYV04_33600</name>
</gene>
<evidence type="ECO:0000313" key="13">
    <source>
        <dbReference type="Proteomes" id="UP001291309"/>
    </source>
</evidence>
<evidence type="ECO:0000256" key="10">
    <source>
        <dbReference type="SAM" id="Phobius"/>
    </source>
</evidence>
<keyword evidence="5" id="KW-0547">Nucleotide-binding</keyword>
<keyword evidence="8" id="KW-0902">Two-component regulatory system</keyword>
<accession>A0ABU5HDM7</accession>
<dbReference type="Pfam" id="PF02518">
    <property type="entry name" value="HATPase_c"/>
    <property type="match status" value="1"/>
</dbReference>
<dbReference type="Proteomes" id="UP001291309">
    <property type="component" value="Unassembled WGS sequence"/>
</dbReference>
<comment type="caution">
    <text evidence="12">The sequence shown here is derived from an EMBL/GenBank/DDBJ whole genome shotgun (WGS) entry which is preliminary data.</text>
</comment>
<dbReference type="PANTHER" id="PTHR42878:SF7">
    <property type="entry name" value="SENSOR HISTIDINE KINASE GLRK"/>
    <property type="match status" value="1"/>
</dbReference>
<reference evidence="12 13" key="1">
    <citation type="submission" date="2023-12" db="EMBL/GenBank/DDBJ databases">
        <title>the genome sequence of Hyalangium sp. s54d21.</title>
        <authorList>
            <person name="Zhang X."/>
        </authorList>
    </citation>
    <scope>NUCLEOTIDE SEQUENCE [LARGE SCALE GENOMIC DNA]</scope>
    <source>
        <strain evidence="13">s54d21</strain>
    </source>
</reference>
<dbReference type="GO" id="GO:0005524">
    <property type="term" value="F:ATP binding"/>
    <property type="evidence" value="ECO:0007669"/>
    <property type="project" value="UniProtKB-KW"/>
</dbReference>
<evidence type="ECO:0000256" key="3">
    <source>
        <dbReference type="ARBA" id="ARBA00022553"/>
    </source>
</evidence>
<dbReference type="RefSeq" id="WP_321550165.1">
    <property type="nucleotide sequence ID" value="NZ_JAXIVS010000014.1"/>
</dbReference>
<evidence type="ECO:0000256" key="5">
    <source>
        <dbReference type="ARBA" id="ARBA00022741"/>
    </source>
</evidence>
<name>A0ABU5HDM7_9BACT</name>
<dbReference type="InterPro" id="IPR003661">
    <property type="entry name" value="HisK_dim/P_dom"/>
</dbReference>
<dbReference type="InterPro" id="IPR036097">
    <property type="entry name" value="HisK_dim/P_sf"/>
</dbReference>
<evidence type="ECO:0000256" key="7">
    <source>
        <dbReference type="ARBA" id="ARBA00022840"/>
    </source>
</evidence>
<dbReference type="SMART" id="SM00387">
    <property type="entry name" value="HATPase_c"/>
    <property type="match status" value="1"/>
</dbReference>
<protein>
    <recommendedName>
        <fullName evidence="2">histidine kinase</fullName>
        <ecNumber evidence="2">2.7.13.3</ecNumber>
    </recommendedName>
</protein>
<keyword evidence="6" id="KW-0418">Kinase</keyword>
<keyword evidence="10" id="KW-0472">Membrane</keyword>
<feature type="transmembrane region" description="Helical" evidence="10">
    <location>
        <begin position="178"/>
        <end position="200"/>
    </location>
</feature>